<organism evidence="3 4">
    <name type="scientific">Ditylenchus destructor</name>
    <dbReference type="NCBI Taxonomy" id="166010"/>
    <lineage>
        <taxon>Eukaryota</taxon>
        <taxon>Metazoa</taxon>
        <taxon>Ecdysozoa</taxon>
        <taxon>Nematoda</taxon>
        <taxon>Chromadorea</taxon>
        <taxon>Rhabditida</taxon>
        <taxon>Tylenchina</taxon>
        <taxon>Tylenchomorpha</taxon>
        <taxon>Sphaerularioidea</taxon>
        <taxon>Anguinidae</taxon>
        <taxon>Anguininae</taxon>
        <taxon>Ditylenchus</taxon>
    </lineage>
</organism>
<evidence type="ECO:0000313" key="3">
    <source>
        <dbReference type="EMBL" id="KAI1708411.1"/>
    </source>
</evidence>
<proteinExistence type="predicted"/>
<sequence>MNSGMPSIGKSQRQFNRFYSHFYAIILLNIILSCSASGYVPHKHHTYGGMKSPMDKPVNYDDFSQWDNWVPRALPPFPMLTTTTTRKPTTTMKTTVMTTMKTTTSTVTPIPTVRKIVPGNSPADFTLNLMTISLSHVVFCLVTAVIIFVLITFVLYCLASMSIENERDKNSQTTSQVQKQNSDAEEHQRSLMDHV</sequence>
<feature type="region of interest" description="Disordered" evidence="1">
    <location>
        <begin position="167"/>
        <end position="195"/>
    </location>
</feature>
<keyword evidence="2" id="KW-0472">Membrane</keyword>
<keyword evidence="2" id="KW-0812">Transmembrane</keyword>
<gene>
    <name evidence="3" type="ORF">DdX_11791</name>
</gene>
<name>A0AAD4MZC2_9BILA</name>
<dbReference type="AlphaFoldDB" id="A0AAD4MZC2"/>
<feature type="compositionally biased region" description="Polar residues" evidence="1">
    <location>
        <begin position="171"/>
        <end position="181"/>
    </location>
</feature>
<dbReference type="Proteomes" id="UP001201812">
    <property type="component" value="Unassembled WGS sequence"/>
</dbReference>
<feature type="transmembrane region" description="Helical" evidence="2">
    <location>
        <begin position="21"/>
        <end position="40"/>
    </location>
</feature>
<evidence type="ECO:0000256" key="2">
    <source>
        <dbReference type="SAM" id="Phobius"/>
    </source>
</evidence>
<evidence type="ECO:0000256" key="1">
    <source>
        <dbReference type="SAM" id="MobiDB-lite"/>
    </source>
</evidence>
<feature type="transmembrane region" description="Helical" evidence="2">
    <location>
        <begin position="134"/>
        <end position="159"/>
    </location>
</feature>
<protein>
    <submittedName>
        <fullName evidence="3">Uncharacterized protein</fullName>
    </submittedName>
</protein>
<keyword evidence="2" id="KW-1133">Transmembrane helix</keyword>
<comment type="caution">
    <text evidence="3">The sequence shown here is derived from an EMBL/GenBank/DDBJ whole genome shotgun (WGS) entry which is preliminary data.</text>
</comment>
<keyword evidence="4" id="KW-1185">Reference proteome</keyword>
<evidence type="ECO:0000313" key="4">
    <source>
        <dbReference type="Proteomes" id="UP001201812"/>
    </source>
</evidence>
<dbReference type="EMBL" id="JAKKPZ010000035">
    <property type="protein sequence ID" value="KAI1708411.1"/>
    <property type="molecule type" value="Genomic_DNA"/>
</dbReference>
<feature type="compositionally biased region" description="Basic and acidic residues" evidence="1">
    <location>
        <begin position="182"/>
        <end position="195"/>
    </location>
</feature>
<reference evidence="3" key="1">
    <citation type="submission" date="2022-01" db="EMBL/GenBank/DDBJ databases">
        <title>Genome Sequence Resource for Two Populations of Ditylenchus destructor, the Migratory Endoparasitic Phytonematode.</title>
        <authorList>
            <person name="Zhang H."/>
            <person name="Lin R."/>
            <person name="Xie B."/>
        </authorList>
    </citation>
    <scope>NUCLEOTIDE SEQUENCE</scope>
    <source>
        <strain evidence="3">BazhouSP</strain>
    </source>
</reference>
<accession>A0AAD4MZC2</accession>